<dbReference type="EMBL" id="JBHSZO010000025">
    <property type="protein sequence ID" value="MFC7219830.1"/>
    <property type="molecule type" value="Genomic_DNA"/>
</dbReference>
<feature type="compositionally biased region" description="Low complexity" evidence="1">
    <location>
        <begin position="101"/>
        <end position="116"/>
    </location>
</feature>
<feature type="region of interest" description="Disordered" evidence="1">
    <location>
        <begin position="1"/>
        <end position="148"/>
    </location>
</feature>
<gene>
    <name evidence="4" type="ORF">ACFQLX_16915</name>
</gene>
<dbReference type="Pfam" id="PF11350">
    <property type="entry name" value="DUF3152"/>
    <property type="match status" value="1"/>
</dbReference>
<sequence length="415" mass="43949">MGRHGAGSRRRQRAADTGGIPGLTETGGIPRVAERGPRYAPPYDTAGGGHRGSRPVEGVRGGHPQHSEHARPGYPQPGYAPPAYARPEYAPPRPEYVDAFDSAAYGAPASGPPSDSWAQWPPDGALEDPLAPPPGTLPRGSAPPRRNRARRAVALAAVVTTLALGGAIAVQMMDGRGQGAPRAKSGERAPEERASRAKTRPTPPGQGAPKPAAAPPTYAQAMAERYPLSDALKGPDRFEAVGAPTRPSGRGAVVTYRVEVEEGLPLDGALFAEAVHKTLSDPRSWGHGGERAFQRVGAGQDASFVITLASPGTTDTWCAKSGLNTSILKVSCDSSSTRRVMINAYRWAQGSETYGDRMYAYRQMVINHEVGHRLGRGHVGCPRDGAPAPVMMQQTKFLSTEGRTCKPNPWPYPEG</sequence>
<keyword evidence="2" id="KW-0472">Membrane</keyword>
<feature type="compositionally biased region" description="Low complexity" evidence="1">
    <location>
        <begin position="207"/>
        <end position="216"/>
    </location>
</feature>
<reference evidence="5" key="1">
    <citation type="journal article" date="2019" name="Int. J. Syst. Evol. Microbiol.">
        <title>The Global Catalogue of Microorganisms (GCM) 10K type strain sequencing project: providing services to taxonomists for standard genome sequencing and annotation.</title>
        <authorList>
            <consortium name="The Broad Institute Genomics Platform"/>
            <consortium name="The Broad Institute Genome Sequencing Center for Infectious Disease"/>
            <person name="Wu L."/>
            <person name="Ma J."/>
        </authorList>
    </citation>
    <scope>NUCLEOTIDE SEQUENCE [LARGE SCALE GENOMIC DNA]</scope>
    <source>
        <strain evidence="5">CGMCC 1.13681</strain>
    </source>
</reference>
<feature type="region of interest" description="Disordered" evidence="1">
    <location>
        <begin position="175"/>
        <end position="216"/>
    </location>
</feature>
<dbReference type="InterPro" id="IPR022603">
    <property type="entry name" value="DUF3152"/>
</dbReference>
<organism evidence="4 5">
    <name type="scientific">Streptomyces polyrhachis</name>
    <dbReference type="NCBI Taxonomy" id="1282885"/>
    <lineage>
        <taxon>Bacteria</taxon>
        <taxon>Bacillati</taxon>
        <taxon>Actinomycetota</taxon>
        <taxon>Actinomycetes</taxon>
        <taxon>Kitasatosporales</taxon>
        <taxon>Streptomycetaceae</taxon>
        <taxon>Streptomyces</taxon>
    </lineage>
</organism>
<keyword evidence="5" id="KW-1185">Reference proteome</keyword>
<comment type="caution">
    <text evidence="4">The sequence shown here is derived from an EMBL/GenBank/DDBJ whole genome shotgun (WGS) entry which is preliminary data.</text>
</comment>
<dbReference type="SUPFAM" id="SSF55486">
    <property type="entry name" value="Metalloproteases ('zincins'), catalytic domain"/>
    <property type="match status" value="1"/>
</dbReference>
<feature type="transmembrane region" description="Helical" evidence="2">
    <location>
        <begin position="152"/>
        <end position="173"/>
    </location>
</feature>
<proteinExistence type="predicted"/>
<accession>A0ABW2GGG1</accession>
<feature type="compositionally biased region" description="Basic and acidic residues" evidence="1">
    <location>
        <begin position="184"/>
        <end position="195"/>
    </location>
</feature>
<evidence type="ECO:0000313" key="4">
    <source>
        <dbReference type="EMBL" id="MFC7219830.1"/>
    </source>
</evidence>
<evidence type="ECO:0000256" key="1">
    <source>
        <dbReference type="SAM" id="MobiDB-lite"/>
    </source>
</evidence>
<keyword evidence="2" id="KW-0812">Transmembrane</keyword>
<feature type="domain" description="DUF3152" evidence="3">
    <location>
        <begin position="233"/>
        <end position="413"/>
    </location>
</feature>
<name>A0ABW2GGG1_9ACTN</name>
<dbReference type="RefSeq" id="WP_386415951.1">
    <property type="nucleotide sequence ID" value="NZ_JBHSZO010000025.1"/>
</dbReference>
<dbReference type="Proteomes" id="UP001596413">
    <property type="component" value="Unassembled WGS sequence"/>
</dbReference>
<evidence type="ECO:0000259" key="3">
    <source>
        <dbReference type="Pfam" id="PF11350"/>
    </source>
</evidence>
<feature type="compositionally biased region" description="Basic residues" evidence="1">
    <location>
        <begin position="1"/>
        <end position="12"/>
    </location>
</feature>
<evidence type="ECO:0000313" key="5">
    <source>
        <dbReference type="Proteomes" id="UP001596413"/>
    </source>
</evidence>
<evidence type="ECO:0000256" key="2">
    <source>
        <dbReference type="SAM" id="Phobius"/>
    </source>
</evidence>
<keyword evidence="2" id="KW-1133">Transmembrane helix</keyword>
<protein>
    <submittedName>
        <fullName evidence="4">DUF3152 domain-containing protein</fullName>
    </submittedName>
</protein>